<evidence type="ECO:0000256" key="1">
    <source>
        <dbReference type="SAM" id="Phobius"/>
    </source>
</evidence>
<keyword evidence="1" id="KW-0472">Membrane</keyword>
<keyword evidence="3" id="KW-1185">Reference proteome</keyword>
<dbReference type="GeneID" id="9616488"/>
<dbReference type="SUPFAM" id="SSF53300">
    <property type="entry name" value="vWA-like"/>
    <property type="match status" value="1"/>
</dbReference>
<accession>D8TTU8</accession>
<dbReference type="FunCoup" id="D8TTU8">
    <property type="interactions" value="207"/>
</dbReference>
<dbReference type="AlphaFoldDB" id="D8TTU8"/>
<dbReference type="InParanoid" id="D8TTU8"/>
<dbReference type="Proteomes" id="UP000001058">
    <property type="component" value="Unassembled WGS sequence"/>
</dbReference>
<dbReference type="OrthoDB" id="1729737at2759"/>
<dbReference type="KEGG" id="vcn:VOLCADRAFT_104477"/>
<dbReference type="PANTHER" id="PTHR46503:SF1">
    <property type="entry name" value="INTER-ALPHA-TRYPSIN INHIBITOR HEAVY CHAIN-LIKE PROTEIN"/>
    <property type="match status" value="1"/>
</dbReference>
<dbReference type="InterPro" id="IPR036465">
    <property type="entry name" value="vWFA_dom_sf"/>
</dbReference>
<evidence type="ECO:0000313" key="3">
    <source>
        <dbReference type="Proteomes" id="UP000001058"/>
    </source>
</evidence>
<dbReference type="PANTHER" id="PTHR46503">
    <property type="entry name" value="INTER-ALPHA-TRYPSIN INHIBITOR HEAVY CHAIN-LIKE PROTEIN"/>
    <property type="match status" value="1"/>
</dbReference>
<dbReference type="STRING" id="3068.D8TTU8"/>
<protein>
    <recommendedName>
        <fullName evidence="4">VWFA domain-containing protein</fullName>
    </recommendedName>
</protein>
<organism evidence="3">
    <name type="scientific">Volvox carteri f. nagariensis</name>
    <dbReference type="NCBI Taxonomy" id="3068"/>
    <lineage>
        <taxon>Eukaryota</taxon>
        <taxon>Viridiplantae</taxon>
        <taxon>Chlorophyta</taxon>
        <taxon>core chlorophytes</taxon>
        <taxon>Chlorophyceae</taxon>
        <taxon>CS clade</taxon>
        <taxon>Chlamydomonadales</taxon>
        <taxon>Volvocaceae</taxon>
        <taxon>Volvox</taxon>
    </lineage>
</organism>
<dbReference type="eggNOG" id="ENOG502QSCC">
    <property type="taxonomic scope" value="Eukaryota"/>
</dbReference>
<name>D8TTU8_VOLCA</name>
<keyword evidence="1" id="KW-1133">Transmembrane helix</keyword>
<sequence length="725" mass="77402">MRYMLESRFGGGQKAGPPLTDHPATGYPMIPPKAQASFRSVARRPKVGNLTVSCPMLVSAMGPGEGFVALPLTRLAAEVQCQISVAFVKTTLDAYLPQTWRAGSLQLYVPKTTSTVVSEVVVENLNRDKIFVTAIVPADDVQKGGYKPSTVYGPSGQPQNSETANDPELFCLPLGPPGACQPADRLRVTITTFEPLTFEEGHYVMRLPTEIPYSMIPEGYSHTQLLDVIVTINTGNPTTVKYGVRSGHRAVPGVQSPGTVTLSLDKSPDMPNTDVDVRYLVWGSDMFLALNVTPPRAPGPADPDPRGAFVLTLAPPAPEHTTPFPRSIIFILDRSGSMMGEPLSYAKWVREGSALSYGLRLLTPLDQFTVVAFDHEQLWFTPGGQLLPGTAQNVAACESWIHSSISARGLTDIRGPLQTAMGVLTAAAGAAAGGQYPQQQQGGEQHQQGAAAVGTPRPLPFIFLVTDGCVTDEKDICRYVEQHLATYGRGSFDVAFRPHAIQAQMQNMLTAAQRPVLSDLTLTLPGVEQCELYPFPLPDLFCGMPLLVAGKFRGAWPPLRPLDQGQQDQGQGGGVCVNGMLPNGTAWSSNPVYPGKESDLPLDKIFIKNRLDLLTAQAWLEGNPPQLVNNIVDLSIATGVPCAHTRTVTFETTRKDFAALQHAANTGGRRKINYAKYAIGGAAGLVVLAGLGVGAAFAFGDVGATAANAGAYDPAPVSSILLLRL</sequence>
<evidence type="ECO:0008006" key="4">
    <source>
        <dbReference type="Google" id="ProtNLM"/>
    </source>
</evidence>
<dbReference type="RefSeq" id="XP_002949929.1">
    <property type="nucleotide sequence ID" value="XM_002949883.1"/>
</dbReference>
<gene>
    <name evidence="2" type="ORF">VOLCADRAFT_104477</name>
</gene>
<keyword evidence="1" id="KW-0812">Transmembrane</keyword>
<dbReference type="Gene3D" id="3.40.50.410">
    <property type="entry name" value="von Willebrand factor, type A domain"/>
    <property type="match status" value="1"/>
</dbReference>
<proteinExistence type="predicted"/>
<dbReference type="EMBL" id="GL378337">
    <property type="protein sequence ID" value="EFJ49032.1"/>
    <property type="molecule type" value="Genomic_DNA"/>
</dbReference>
<feature type="transmembrane region" description="Helical" evidence="1">
    <location>
        <begin position="677"/>
        <end position="699"/>
    </location>
</feature>
<reference evidence="2 3" key="1">
    <citation type="journal article" date="2010" name="Science">
        <title>Genomic analysis of organismal complexity in the multicellular green alga Volvox carteri.</title>
        <authorList>
            <person name="Prochnik S.E."/>
            <person name="Umen J."/>
            <person name="Nedelcu A.M."/>
            <person name="Hallmann A."/>
            <person name="Miller S.M."/>
            <person name="Nishii I."/>
            <person name="Ferris P."/>
            <person name="Kuo A."/>
            <person name="Mitros T."/>
            <person name="Fritz-Laylin L.K."/>
            <person name="Hellsten U."/>
            <person name="Chapman J."/>
            <person name="Simakov O."/>
            <person name="Rensing S.A."/>
            <person name="Terry A."/>
            <person name="Pangilinan J."/>
            <person name="Kapitonov V."/>
            <person name="Jurka J."/>
            <person name="Salamov A."/>
            <person name="Shapiro H."/>
            <person name="Schmutz J."/>
            <person name="Grimwood J."/>
            <person name="Lindquist E."/>
            <person name="Lucas S."/>
            <person name="Grigoriev I.V."/>
            <person name="Schmitt R."/>
            <person name="Kirk D."/>
            <person name="Rokhsar D.S."/>
        </authorList>
    </citation>
    <scope>NUCLEOTIDE SEQUENCE [LARGE SCALE GENOMIC DNA]</scope>
    <source>
        <strain evidence="3">f. Nagariensis / Eve</strain>
    </source>
</reference>
<evidence type="ECO:0000313" key="2">
    <source>
        <dbReference type="EMBL" id="EFJ49032.1"/>
    </source>
</evidence>